<feature type="coiled-coil region" evidence="1">
    <location>
        <begin position="126"/>
        <end position="171"/>
    </location>
</feature>
<evidence type="ECO:0008006" key="5">
    <source>
        <dbReference type="Google" id="ProtNLM"/>
    </source>
</evidence>
<dbReference type="PANTHER" id="PTHR14305:SF0">
    <property type="entry name" value="E3 UBIQUITIN-PROTEIN LIGASE CCNB1IP1"/>
    <property type="match status" value="1"/>
</dbReference>
<protein>
    <recommendedName>
        <fullName evidence="5">RING-type domain-containing protein</fullName>
    </recommendedName>
</protein>
<dbReference type="AlphaFoldDB" id="A0A316YZY2"/>
<evidence type="ECO:0000256" key="1">
    <source>
        <dbReference type="SAM" id="Coils"/>
    </source>
</evidence>
<accession>A0A316YZY2</accession>
<feature type="compositionally biased region" description="Basic and acidic residues" evidence="2">
    <location>
        <begin position="442"/>
        <end position="453"/>
    </location>
</feature>
<feature type="region of interest" description="Disordered" evidence="2">
    <location>
        <begin position="274"/>
        <end position="468"/>
    </location>
</feature>
<sequence>MSVDESLRCNFLSCRKSLNLDDIFCFDCANQLFSGTKTCPACETYLGGNDELALTELCYSADRKTVIQMTLLYFSARTHREWLISADPLGRSHTSRRYVRMEICSRAISFYQYQSMQEAAFQRMILKNAQERAAVLETRIENIVAEANNEVKNLQNTILSFKTDLEVEKEKNHNLSSALRTSKADYDRLKAQWDSNLRKSLNPGTSQGAKLYDAAAAASFSGQSRPFVHNGMGNGSIHSSATFSSKSKHMGDSRPIWQAQLNDAAGGVAAAMATPSHHSRASPRVKPSFGKTHVQTKSGGSQPFVAGRTTGSPSPRSQHSFLPSHVSNDTPSIAQHNEYSATGTWKARSPPSLSRRMTHETHETDSHGRANVDGLLTPRQHRASAGLSRSVGRDAEQLASTPRPAISAMPLPTPRKNATPDVAVAGLSARDHNSHGRVLTSGREDHEIAEARRAGTPAHNSFRFAPAS</sequence>
<evidence type="ECO:0000313" key="3">
    <source>
        <dbReference type="EMBL" id="PWN94344.1"/>
    </source>
</evidence>
<reference evidence="3 4" key="1">
    <citation type="journal article" date="2018" name="Mol. Biol. Evol.">
        <title>Broad Genomic Sampling Reveals a Smut Pathogenic Ancestry of the Fungal Clade Ustilaginomycotina.</title>
        <authorList>
            <person name="Kijpornyongpan T."/>
            <person name="Mondo S.J."/>
            <person name="Barry K."/>
            <person name="Sandor L."/>
            <person name="Lee J."/>
            <person name="Lipzen A."/>
            <person name="Pangilinan J."/>
            <person name="LaButti K."/>
            <person name="Hainaut M."/>
            <person name="Henrissat B."/>
            <person name="Grigoriev I.V."/>
            <person name="Spatafora J.W."/>
            <person name="Aime M.C."/>
        </authorList>
    </citation>
    <scope>NUCLEOTIDE SEQUENCE [LARGE SCALE GENOMIC DNA]</scope>
    <source>
        <strain evidence="3 4">MCA 4198</strain>
    </source>
</reference>
<dbReference type="GO" id="GO:0007131">
    <property type="term" value="P:reciprocal meiotic recombination"/>
    <property type="evidence" value="ECO:0007669"/>
    <property type="project" value="InterPro"/>
</dbReference>
<proteinExistence type="predicted"/>
<dbReference type="InterPro" id="IPR042448">
    <property type="entry name" value="CCNB1IP1"/>
</dbReference>
<evidence type="ECO:0000313" key="4">
    <source>
        <dbReference type="Proteomes" id="UP000245768"/>
    </source>
</evidence>
<gene>
    <name evidence="3" type="ORF">FA10DRAFT_277906</name>
</gene>
<dbReference type="STRING" id="215250.A0A316YZY2"/>
<dbReference type="GO" id="GO:0061630">
    <property type="term" value="F:ubiquitin protein ligase activity"/>
    <property type="evidence" value="ECO:0007669"/>
    <property type="project" value="InterPro"/>
</dbReference>
<keyword evidence="4" id="KW-1185">Reference proteome</keyword>
<dbReference type="PANTHER" id="PTHR14305">
    <property type="entry name" value="E3 UBIQUITIN-PROTEIN LIGASE CCNB1IP1"/>
    <property type="match status" value="1"/>
</dbReference>
<dbReference type="InParanoid" id="A0A316YZY2"/>
<name>A0A316YZY2_9BASI</name>
<evidence type="ECO:0000256" key="2">
    <source>
        <dbReference type="SAM" id="MobiDB-lite"/>
    </source>
</evidence>
<dbReference type="EMBL" id="KZ819634">
    <property type="protein sequence ID" value="PWN94344.1"/>
    <property type="molecule type" value="Genomic_DNA"/>
</dbReference>
<dbReference type="GeneID" id="37045330"/>
<feature type="compositionally biased region" description="Polar residues" evidence="2">
    <location>
        <begin position="309"/>
        <end position="343"/>
    </location>
</feature>
<dbReference type="OrthoDB" id="441210at2759"/>
<dbReference type="Proteomes" id="UP000245768">
    <property type="component" value="Unassembled WGS sequence"/>
</dbReference>
<keyword evidence="1" id="KW-0175">Coiled coil</keyword>
<dbReference type="RefSeq" id="XP_025381542.1">
    <property type="nucleotide sequence ID" value="XM_025523414.1"/>
</dbReference>
<dbReference type="GO" id="GO:0000795">
    <property type="term" value="C:synaptonemal complex"/>
    <property type="evidence" value="ECO:0007669"/>
    <property type="project" value="InterPro"/>
</dbReference>
<organism evidence="3 4">
    <name type="scientific">Acaromyces ingoldii</name>
    <dbReference type="NCBI Taxonomy" id="215250"/>
    <lineage>
        <taxon>Eukaryota</taxon>
        <taxon>Fungi</taxon>
        <taxon>Dikarya</taxon>
        <taxon>Basidiomycota</taxon>
        <taxon>Ustilaginomycotina</taxon>
        <taxon>Exobasidiomycetes</taxon>
        <taxon>Exobasidiales</taxon>
        <taxon>Cryptobasidiaceae</taxon>
        <taxon>Acaromyces</taxon>
    </lineage>
</organism>
<feature type="compositionally biased region" description="Basic and acidic residues" evidence="2">
    <location>
        <begin position="357"/>
        <end position="370"/>
    </location>
</feature>